<feature type="region of interest" description="Disordered" evidence="1">
    <location>
        <begin position="207"/>
        <end position="302"/>
    </location>
</feature>
<reference evidence="3" key="1">
    <citation type="submission" date="2020-12" db="UniProtKB">
        <authorList>
            <consortium name="WormBaseParasite"/>
        </authorList>
    </citation>
    <scope>IDENTIFICATION</scope>
    <source>
        <strain evidence="3">MHco3</strain>
    </source>
</reference>
<feature type="compositionally biased region" description="Basic and acidic residues" evidence="1">
    <location>
        <begin position="326"/>
        <end position="336"/>
    </location>
</feature>
<accession>A0A7I4XUB7</accession>
<protein>
    <submittedName>
        <fullName evidence="3">AAA domain-containing protein</fullName>
    </submittedName>
</protein>
<feature type="compositionally biased region" description="Polar residues" evidence="1">
    <location>
        <begin position="64"/>
        <end position="82"/>
    </location>
</feature>
<feature type="compositionally biased region" description="Basic and acidic residues" evidence="1">
    <location>
        <begin position="144"/>
        <end position="156"/>
    </location>
</feature>
<dbReference type="Proteomes" id="UP000025227">
    <property type="component" value="Unplaced"/>
</dbReference>
<feature type="compositionally biased region" description="Polar residues" evidence="1">
    <location>
        <begin position="468"/>
        <end position="488"/>
    </location>
</feature>
<evidence type="ECO:0000313" key="2">
    <source>
        <dbReference type="Proteomes" id="UP000025227"/>
    </source>
</evidence>
<feature type="region of interest" description="Disordered" evidence="1">
    <location>
        <begin position="403"/>
        <end position="432"/>
    </location>
</feature>
<feature type="compositionally biased region" description="Polar residues" evidence="1">
    <location>
        <begin position="419"/>
        <end position="432"/>
    </location>
</feature>
<evidence type="ECO:0000256" key="1">
    <source>
        <dbReference type="SAM" id="MobiDB-lite"/>
    </source>
</evidence>
<feature type="region of interest" description="Disordered" evidence="1">
    <location>
        <begin position="467"/>
        <end position="504"/>
    </location>
</feature>
<sequence>VWLGLVESLEIAGTSFSQGSTRWLCSVAATVYACSLAALQIMSDVEMYSKNTFINIIRRRASSNKETTNASDASKNPTTPINYKTAPKVERKESKLNVVPSNERLSPNLEKKSSSSRLAKKGVSKLGSRKSYKKPSAEGAKLTSKKENENKTERAVSARQQGSGKSFEAERKGSSEHVGSEKLGKKQDVAETDDKINKLRELVAKKKEFQARKGASEPVESMSVKEGRRTVVSGRETASSREKRRRKTGKCVIDDLQTGISLKKKPSKEKLSREKSVRSTRRRSGSFSPIEQTQEECSKRATRLKKSSSCTSLIVKLKKKHHSKEKARGGEGRELPNVEIPEMYKKQFKKKPQEHHLLRNGEEQKFVLPPVNGKQSSDSTIDYWTCPDGKKAKSFEIGEITSEGEADYGDGKLPPALAQRTNQTKSSTATVSQTIRTVIAPGPTDRPAPAHAPQIYGVADRPQIMQPAFTQSSTSNHHPVKSSISSYHTVKKTGSCDITPSSQR</sequence>
<dbReference type="WBParaSite" id="HCON_00012500-00001">
    <property type="protein sequence ID" value="HCON_00012500-00001"/>
    <property type="gene ID" value="HCON_00012500"/>
</dbReference>
<feature type="compositionally biased region" description="Basic residues" evidence="1">
    <location>
        <begin position="118"/>
        <end position="133"/>
    </location>
</feature>
<evidence type="ECO:0000313" key="3">
    <source>
        <dbReference type="WBParaSite" id="HCON_00012500-00001"/>
    </source>
</evidence>
<feature type="compositionally biased region" description="Basic and acidic residues" evidence="1">
    <location>
        <begin position="167"/>
        <end position="195"/>
    </location>
</feature>
<feature type="region of interest" description="Disordered" evidence="1">
    <location>
        <begin position="316"/>
        <end position="339"/>
    </location>
</feature>
<feature type="compositionally biased region" description="Basic residues" evidence="1">
    <location>
        <begin position="316"/>
        <end position="325"/>
    </location>
</feature>
<name>A0A7I4XUB7_HAECO</name>
<proteinExistence type="predicted"/>
<keyword evidence="2" id="KW-1185">Reference proteome</keyword>
<dbReference type="AlphaFoldDB" id="A0A7I4XUB7"/>
<feature type="region of interest" description="Disordered" evidence="1">
    <location>
        <begin position="360"/>
        <end position="383"/>
    </location>
</feature>
<feature type="region of interest" description="Disordered" evidence="1">
    <location>
        <begin position="64"/>
        <end position="195"/>
    </location>
</feature>
<organism evidence="2 3">
    <name type="scientific">Haemonchus contortus</name>
    <name type="common">Barber pole worm</name>
    <dbReference type="NCBI Taxonomy" id="6289"/>
    <lineage>
        <taxon>Eukaryota</taxon>
        <taxon>Metazoa</taxon>
        <taxon>Ecdysozoa</taxon>
        <taxon>Nematoda</taxon>
        <taxon>Chromadorea</taxon>
        <taxon>Rhabditida</taxon>
        <taxon>Rhabditina</taxon>
        <taxon>Rhabditomorpha</taxon>
        <taxon>Strongyloidea</taxon>
        <taxon>Trichostrongylidae</taxon>
        <taxon>Haemonchus</taxon>
    </lineage>
</organism>
<dbReference type="OrthoDB" id="10464943at2759"/>
<feature type="compositionally biased region" description="Basic and acidic residues" evidence="1">
    <location>
        <begin position="268"/>
        <end position="277"/>
    </location>
</feature>
<feature type="compositionally biased region" description="Polar residues" evidence="1">
    <location>
        <begin position="373"/>
        <end position="382"/>
    </location>
</feature>